<sequence>MKRESWVMLAICKDSTKMASCLHILFRSYALTPVYEAATRPIEEAPTVSSVKAEPDETDSREVTLPGVNLLFDGSELHPFDIGACLQARQPVSLIAEAALASASVAIK</sequence>
<dbReference type="AlphaFoldDB" id="A0A2N9G9H7"/>
<evidence type="ECO:0000313" key="1">
    <source>
        <dbReference type="EMBL" id="SPC96120.1"/>
    </source>
</evidence>
<accession>A0A2N9G9H7</accession>
<gene>
    <name evidence="1" type="ORF">FSB_LOCUS24002</name>
</gene>
<organism evidence="1">
    <name type="scientific">Fagus sylvatica</name>
    <name type="common">Beechnut</name>
    <dbReference type="NCBI Taxonomy" id="28930"/>
    <lineage>
        <taxon>Eukaryota</taxon>
        <taxon>Viridiplantae</taxon>
        <taxon>Streptophyta</taxon>
        <taxon>Embryophyta</taxon>
        <taxon>Tracheophyta</taxon>
        <taxon>Spermatophyta</taxon>
        <taxon>Magnoliopsida</taxon>
        <taxon>eudicotyledons</taxon>
        <taxon>Gunneridae</taxon>
        <taxon>Pentapetalae</taxon>
        <taxon>rosids</taxon>
        <taxon>fabids</taxon>
        <taxon>Fagales</taxon>
        <taxon>Fagaceae</taxon>
        <taxon>Fagus</taxon>
    </lineage>
</organism>
<proteinExistence type="predicted"/>
<reference evidence="1" key="1">
    <citation type="submission" date="2018-02" db="EMBL/GenBank/DDBJ databases">
        <authorList>
            <person name="Cohen D.B."/>
            <person name="Kent A.D."/>
        </authorList>
    </citation>
    <scope>NUCLEOTIDE SEQUENCE</scope>
</reference>
<dbReference type="EMBL" id="OIVN01001638">
    <property type="protein sequence ID" value="SPC96120.1"/>
    <property type="molecule type" value="Genomic_DNA"/>
</dbReference>
<name>A0A2N9G9H7_FAGSY</name>
<protein>
    <submittedName>
        <fullName evidence="1">Uncharacterized protein</fullName>
    </submittedName>
</protein>